<feature type="region of interest" description="Disordered" evidence="1">
    <location>
        <begin position="228"/>
        <end position="266"/>
    </location>
</feature>
<feature type="region of interest" description="Disordered" evidence="1">
    <location>
        <begin position="152"/>
        <end position="211"/>
    </location>
</feature>
<evidence type="ECO:0000313" key="2">
    <source>
        <dbReference type="EMBL" id="KAI9243674.1"/>
    </source>
</evidence>
<comment type="caution">
    <text evidence="2">The sequence shown here is derived from an EMBL/GenBank/DDBJ whole genome shotgun (WGS) entry which is preliminary data.</text>
</comment>
<dbReference type="Proteomes" id="UP001209540">
    <property type="component" value="Unassembled WGS sequence"/>
</dbReference>
<keyword evidence="3" id="KW-1185">Reference proteome</keyword>
<accession>A0AAD5JLL9</accession>
<organism evidence="2 3">
    <name type="scientific">Phascolomyces articulosus</name>
    <dbReference type="NCBI Taxonomy" id="60185"/>
    <lineage>
        <taxon>Eukaryota</taxon>
        <taxon>Fungi</taxon>
        <taxon>Fungi incertae sedis</taxon>
        <taxon>Mucoromycota</taxon>
        <taxon>Mucoromycotina</taxon>
        <taxon>Mucoromycetes</taxon>
        <taxon>Mucorales</taxon>
        <taxon>Lichtheimiaceae</taxon>
        <taxon>Phascolomyces</taxon>
    </lineage>
</organism>
<evidence type="ECO:0000256" key="1">
    <source>
        <dbReference type="SAM" id="MobiDB-lite"/>
    </source>
</evidence>
<feature type="compositionally biased region" description="Polar residues" evidence="1">
    <location>
        <begin position="201"/>
        <end position="210"/>
    </location>
</feature>
<reference evidence="2" key="2">
    <citation type="submission" date="2023-02" db="EMBL/GenBank/DDBJ databases">
        <authorList>
            <consortium name="DOE Joint Genome Institute"/>
            <person name="Mondo S.J."/>
            <person name="Chang Y."/>
            <person name="Wang Y."/>
            <person name="Ahrendt S."/>
            <person name="Andreopoulos W."/>
            <person name="Barry K."/>
            <person name="Beard J."/>
            <person name="Benny G.L."/>
            <person name="Blankenship S."/>
            <person name="Bonito G."/>
            <person name="Cuomo C."/>
            <person name="Desiro A."/>
            <person name="Gervers K.A."/>
            <person name="Hundley H."/>
            <person name="Kuo A."/>
            <person name="LaButti K."/>
            <person name="Lang B.F."/>
            <person name="Lipzen A."/>
            <person name="O'Donnell K."/>
            <person name="Pangilinan J."/>
            <person name="Reynolds N."/>
            <person name="Sandor L."/>
            <person name="Smith M.W."/>
            <person name="Tsang A."/>
            <person name="Grigoriev I.V."/>
            <person name="Stajich J.E."/>
            <person name="Spatafora J.W."/>
        </authorList>
    </citation>
    <scope>NUCLEOTIDE SEQUENCE</scope>
    <source>
        <strain evidence="2">RSA 2281</strain>
    </source>
</reference>
<feature type="compositionally biased region" description="Polar residues" evidence="1">
    <location>
        <begin position="158"/>
        <end position="169"/>
    </location>
</feature>
<dbReference type="EMBL" id="JAIXMP010000068">
    <property type="protein sequence ID" value="KAI9243674.1"/>
    <property type="molecule type" value="Genomic_DNA"/>
</dbReference>
<feature type="compositionally biased region" description="Basic and acidic residues" evidence="1">
    <location>
        <begin position="170"/>
        <end position="182"/>
    </location>
</feature>
<gene>
    <name evidence="2" type="ORF">BDA99DRAFT_566559</name>
</gene>
<feature type="compositionally biased region" description="Basic and acidic residues" evidence="1">
    <location>
        <begin position="228"/>
        <end position="247"/>
    </location>
</feature>
<name>A0AAD5JLL9_9FUNG</name>
<protein>
    <submittedName>
        <fullName evidence="2">Uncharacterized protein</fullName>
    </submittedName>
</protein>
<sequence length="266" mass="32319">MLEIFTCLPSSGFYISSLRRPPKASRPSPDTAFIFYRQWSWIVFLEQNNSRHSFLNPKNGKEFDNFFKDRKLDTAFWSTFLTNEHSTKQLFRTWRIKYLDIWDAVYRDEHTYRPMILMNKLLWREIHADFIALRNSGEKYERVRLREQQYNHIKERPASSSSHPCMNNTGDRECHRKQHEQEPLEEQLEQSMKSLEEQTDHQQQFEQTMQVPVEEIDRCQLERSMLDSEEVTYRHQKEPKEQIHHQPLEQSMPELEEEIFHHQEGE</sequence>
<reference evidence="2" key="1">
    <citation type="journal article" date="2022" name="IScience">
        <title>Evolution of zygomycete secretomes and the origins of terrestrial fungal ecologies.</title>
        <authorList>
            <person name="Chang Y."/>
            <person name="Wang Y."/>
            <person name="Mondo S."/>
            <person name="Ahrendt S."/>
            <person name="Andreopoulos W."/>
            <person name="Barry K."/>
            <person name="Beard J."/>
            <person name="Benny G.L."/>
            <person name="Blankenship S."/>
            <person name="Bonito G."/>
            <person name="Cuomo C."/>
            <person name="Desiro A."/>
            <person name="Gervers K.A."/>
            <person name="Hundley H."/>
            <person name="Kuo A."/>
            <person name="LaButti K."/>
            <person name="Lang B.F."/>
            <person name="Lipzen A."/>
            <person name="O'Donnell K."/>
            <person name="Pangilinan J."/>
            <person name="Reynolds N."/>
            <person name="Sandor L."/>
            <person name="Smith M.E."/>
            <person name="Tsang A."/>
            <person name="Grigoriev I.V."/>
            <person name="Stajich J.E."/>
            <person name="Spatafora J.W."/>
        </authorList>
    </citation>
    <scope>NUCLEOTIDE SEQUENCE</scope>
    <source>
        <strain evidence="2">RSA 2281</strain>
    </source>
</reference>
<proteinExistence type="predicted"/>
<evidence type="ECO:0000313" key="3">
    <source>
        <dbReference type="Proteomes" id="UP001209540"/>
    </source>
</evidence>
<dbReference type="AlphaFoldDB" id="A0AAD5JLL9"/>